<reference evidence="2" key="1">
    <citation type="submission" date="2022-06" db="EMBL/GenBank/DDBJ databases">
        <title>Isolation of gut microbiota from human fecal samples.</title>
        <authorList>
            <person name="Pamer E.G."/>
            <person name="Barat B."/>
            <person name="Waligurski E."/>
            <person name="Medina S."/>
            <person name="Paddock L."/>
            <person name="Mostad J."/>
        </authorList>
    </citation>
    <scope>NUCLEOTIDE SEQUENCE</scope>
    <source>
        <strain evidence="2">DFI.9.91</strain>
    </source>
</reference>
<dbReference type="PANTHER" id="PTHR22916">
    <property type="entry name" value="GLYCOSYLTRANSFERASE"/>
    <property type="match status" value="1"/>
</dbReference>
<evidence type="ECO:0000313" key="3">
    <source>
        <dbReference type="Proteomes" id="UP001204562"/>
    </source>
</evidence>
<dbReference type="EMBL" id="JANFYS010000002">
    <property type="protein sequence ID" value="MCQ4769272.1"/>
    <property type="molecule type" value="Genomic_DNA"/>
</dbReference>
<comment type="caution">
    <text evidence="2">The sequence shown here is derived from an EMBL/GenBank/DDBJ whole genome shotgun (WGS) entry which is preliminary data.</text>
</comment>
<dbReference type="RefSeq" id="WP_256303089.1">
    <property type="nucleotide sequence ID" value="NZ_JANFYS010000002.1"/>
</dbReference>
<name>A0AAW5JJ69_9FIRM</name>
<dbReference type="SUPFAM" id="SSF53448">
    <property type="entry name" value="Nucleotide-diphospho-sugar transferases"/>
    <property type="match status" value="1"/>
</dbReference>
<dbReference type="Pfam" id="PF00535">
    <property type="entry name" value="Glycos_transf_2"/>
    <property type="match status" value="1"/>
</dbReference>
<dbReference type="InterPro" id="IPR029044">
    <property type="entry name" value="Nucleotide-diphossugar_trans"/>
</dbReference>
<dbReference type="Proteomes" id="UP001204562">
    <property type="component" value="Unassembled WGS sequence"/>
</dbReference>
<gene>
    <name evidence="2" type="ORF">NE579_02170</name>
</gene>
<dbReference type="PANTHER" id="PTHR22916:SF3">
    <property type="entry name" value="UDP-GLCNAC:BETAGAL BETA-1,3-N-ACETYLGLUCOSAMINYLTRANSFERASE-LIKE PROTEIN 1"/>
    <property type="match status" value="1"/>
</dbReference>
<dbReference type="InterPro" id="IPR001173">
    <property type="entry name" value="Glyco_trans_2-like"/>
</dbReference>
<dbReference type="AlphaFoldDB" id="A0AAW5JJ69"/>
<organism evidence="2 3">
    <name type="scientific">Intestinimonas massiliensis</name>
    <name type="common">ex Afouda et al. 2020</name>
    <dbReference type="NCBI Taxonomy" id="1673721"/>
    <lineage>
        <taxon>Bacteria</taxon>
        <taxon>Bacillati</taxon>
        <taxon>Bacillota</taxon>
        <taxon>Clostridia</taxon>
        <taxon>Eubacteriales</taxon>
        <taxon>Intestinimonas</taxon>
    </lineage>
</organism>
<dbReference type="CDD" id="cd00761">
    <property type="entry name" value="Glyco_tranf_GTA_type"/>
    <property type="match status" value="1"/>
</dbReference>
<protein>
    <submittedName>
        <fullName evidence="2">Glycosyltransferase</fullName>
    </submittedName>
</protein>
<sequence length="283" mass="32259">MNQPLVSIIVPVYNVAPYLEQCVESIRTQSYSNFQCFLVDDGSTDGSAALCDRAAAADSRFIALHKSNSGVSDARNQAMDLAEGKYLQFADGDDWLAPDATETFVRAAEITGCDLVIAHFYRVAGERQARRGHIKTGGVMTRREFAEQMVKAPANYYYGVLWNKLYRRSTVEANRLRCDRRMAWCEDFLFNLEYIQYARLIAAVPRAVYYYRRREDSLVNTQTGLRRLIRTKKDTFAAYKELYQKLDLYEEQKGRIYGYLLSAATDGAVSPLEGLLRPREPGE</sequence>
<dbReference type="Gene3D" id="3.90.550.10">
    <property type="entry name" value="Spore Coat Polysaccharide Biosynthesis Protein SpsA, Chain A"/>
    <property type="match status" value="1"/>
</dbReference>
<evidence type="ECO:0000313" key="2">
    <source>
        <dbReference type="EMBL" id="MCQ4769272.1"/>
    </source>
</evidence>
<accession>A0AAW5JJ69</accession>
<dbReference type="GO" id="GO:0016758">
    <property type="term" value="F:hexosyltransferase activity"/>
    <property type="evidence" value="ECO:0007669"/>
    <property type="project" value="UniProtKB-ARBA"/>
</dbReference>
<proteinExistence type="predicted"/>
<evidence type="ECO:0000259" key="1">
    <source>
        <dbReference type="Pfam" id="PF00535"/>
    </source>
</evidence>
<feature type="domain" description="Glycosyltransferase 2-like" evidence="1">
    <location>
        <begin position="7"/>
        <end position="171"/>
    </location>
</feature>